<evidence type="ECO:0000313" key="3">
    <source>
        <dbReference type="Proteomes" id="UP000789572"/>
    </source>
</evidence>
<dbReference type="AlphaFoldDB" id="A0A9N9F9C2"/>
<organism evidence="2 3">
    <name type="scientific">Paraglomus occultum</name>
    <dbReference type="NCBI Taxonomy" id="144539"/>
    <lineage>
        <taxon>Eukaryota</taxon>
        <taxon>Fungi</taxon>
        <taxon>Fungi incertae sedis</taxon>
        <taxon>Mucoromycota</taxon>
        <taxon>Glomeromycotina</taxon>
        <taxon>Glomeromycetes</taxon>
        <taxon>Paraglomerales</taxon>
        <taxon>Paraglomeraceae</taxon>
        <taxon>Paraglomus</taxon>
    </lineage>
</organism>
<dbReference type="Proteomes" id="UP000789572">
    <property type="component" value="Unassembled WGS sequence"/>
</dbReference>
<proteinExistence type="predicted"/>
<comment type="caution">
    <text evidence="2">The sequence shown here is derived from an EMBL/GenBank/DDBJ whole genome shotgun (WGS) entry which is preliminary data.</text>
</comment>
<reference evidence="2" key="1">
    <citation type="submission" date="2021-06" db="EMBL/GenBank/DDBJ databases">
        <authorList>
            <person name="Kallberg Y."/>
            <person name="Tangrot J."/>
            <person name="Rosling A."/>
        </authorList>
    </citation>
    <scope>NUCLEOTIDE SEQUENCE</scope>
    <source>
        <strain evidence="2">IA702</strain>
    </source>
</reference>
<protein>
    <submittedName>
        <fullName evidence="2">2993_t:CDS:1</fullName>
    </submittedName>
</protein>
<dbReference type="EMBL" id="CAJVPJ010000380">
    <property type="protein sequence ID" value="CAG8518343.1"/>
    <property type="molecule type" value="Genomic_DNA"/>
</dbReference>
<evidence type="ECO:0000313" key="2">
    <source>
        <dbReference type="EMBL" id="CAG8518343.1"/>
    </source>
</evidence>
<gene>
    <name evidence="2" type="ORF">POCULU_LOCUS3438</name>
</gene>
<name>A0A9N9F9C2_9GLOM</name>
<accession>A0A9N9F9C2</accession>
<keyword evidence="3" id="KW-1185">Reference proteome</keyword>
<evidence type="ECO:0000256" key="1">
    <source>
        <dbReference type="SAM" id="MobiDB-lite"/>
    </source>
</evidence>
<sequence length="341" mass="38931">MTHNFSHNEIKNIKGRYEILPTSQTKRSHKNKQTLYRKNVLPTTNVTQRGYVHAANNLGDAPTNGILYTERSTEFRGLYLAERSTNFRDLYPAEQSTNFRSLYPAERSAERLPKGPNIFNDGNNSNMCTCKAPEIDIRRNETLVAENQQSDDAIDNPIIVDLNHQFSIEPGISNLNTPVTSSAVLKRKQDVVNWNVDAGGELLIVLDCILSIDCYLKRLIWMACVSINPYRLPRWEESNDKQLVALGIILCAENPPGDYIQEMNKVLYYNLFMESAFLRMENVGTENYFIRHRHLPSGPPGSYSGRGSKYPKRGQSGKINLPRKFKSHQPFTAEYRVQRGN</sequence>
<feature type="region of interest" description="Disordered" evidence="1">
    <location>
        <begin position="299"/>
        <end position="323"/>
    </location>
</feature>